<evidence type="ECO:0000313" key="3">
    <source>
        <dbReference type="Proteomes" id="UP000265000"/>
    </source>
</evidence>
<dbReference type="GO" id="GO:0051598">
    <property type="term" value="P:meiotic recombination checkpoint signaling"/>
    <property type="evidence" value="ECO:0007669"/>
    <property type="project" value="Ensembl"/>
</dbReference>
<dbReference type="GO" id="GO:0000802">
    <property type="term" value="C:transverse filament"/>
    <property type="evidence" value="ECO:0007669"/>
    <property type="project" value="TreeGrafter"/>
</dbReference>
<dbReference type="GO" id="GO:0007141">
    <property type="term" value="P:male meiosis I"/>
    <property type="evidence" value="ECO:0007669"/>
    <property type="project" value="Ensembl"/>
</dbReference>
<dbReference type="GO" id="GO:0051026">
    <property type="term" value="P:chiasma assembly"/>
    <property type="evidence" value="ECO:0007669"/>
    <property type="project" value="TreeGrafter"/>
</dbReference>
<dbReference type="Pfam" id="PF05483">
    <property type="entry name" value="SCP-1"/>
    <property type="match status" value="2"/>
</dbReference>
<feature type="coiled-coil region" evidence="1">
    <location>
        <begin position="186"/>
        <end position="368"/>
    </location>
</feature>
<dbReference type="GO" id="GO:0000711">
    <property type="term" value="P:meiotic DNA repair synthesis"/>
    <property type="evidence" value="ECO:0007669"/>
    <property type="project" value="TreeGrafter"/>
</dbReference>
<dbReference type="PANTHER" id="PTHR46918:SF1">
    <property type="entry name" value="SYNAPTONEMAL COMPLEX PROTEIN 1"/>
    <property type="match status" value="1"/>
</dbReference>
<sequence>MMDSDRGFKFKLLVPPRVSHSQINAVRPQEIAENHGDFLKTMQWVSSSSNQNNSSSGELYSKLFDEVEKIKSWKVKVDTDTVEKERKLQDNKRTIETQRKAIQELQFGNESLSIKLEEQICENEDLRNKNNATRSLCNILKETCQRSSEKMHLFESEREETHHLFMENSESIKKLLSAFESLHIRVEADQQEMQKVKEDLLQFEDLKEKYHQEHLLKEKEMEVLQKKLDDKENELQKALINLNEAQKYCKVLQDSTKQQFELLQSLKTEKESLLQNLDSAEQRCEEIKKKEENTVAALERSKKEYEEIIRNKDLNMQDLNRVKTQQAEKFEKIESTIDDLKNSLALEIQRAKDLEDKLLTESGELERKAKLLGETMDEAARKEDLIKTLVEELDIKSKSTGLFKSKTDALEARLDELVSELSSKTEEIEKLRNDKETVLAENSLLKELCENAERVKEDLQEKSAFTEVKVKELEMQLSVEIQKNKECGFQMEQLKDDILQHKVKYEELLSSFDKLQSENKVSEGKMVQLKREAQKLEEENHCLRDEISTIKTRFQGTCQEIETMQKKTEEMCEHLQEDIAEKEKRIKSMEAKLQNLRKKLENKCKAQEEFQKENKALKKQIAKETAKSNHLEIMINKLQAESKDLKTLKDDNYQKMLKDLESKSVLTAELENEVQKLKLTTSEAIKNKEDAEFKCQHKIAEMVALMEKHKSQYERMVEEKDTELDKNKKKETEAVARAKSLELDLSKQKVENDQLKKQLKTKETEKENLEKEVTGLKKAISTTKAVELSQRKNKQSNALNSGLQIDTPEEGSLKSYTFDFSTTKKTPSNKSPAVLRKAVSNTKITKTPCGTTPKTKSYRIITPPSNKKAGLLVQSTIELDSKSDSSDHIDLFTCTNEPAPSDVVVQYRRDLLKKIQSPVTLRSPGNSLKLAAMKRMRDAGWTAVTGCDKKKKKTNEKIFA</sequence>
<dbReference type="InterPro" id="IPR008827">
    <property type="entry name" value="SYCP1"/>
</dbReference>
<evidence type="ECO:0000313" key="2">
    <source>
        <dbReference type="Ensembl" id="ENSFHEP00000016145.1"/>
    </source>
</evidence>
<organism evidence="2 3">
    <name type="scientific">Fundulus heteroclitus</name>
    <name type="common">Killifish</name>
    <name type="synonym">Mummichog</name>
    <dbReference type="NCBI Taxonomy" id="8078"/>
    <lineage>
        <taxon>Eukaryota</taxon>
        <taxon>Metazoa</taxon>
        <taxon>Chordata</taxon>
        <taxon>Craniata</taxon>
        <taxon>Vertebrata</taxon>
        <taxon>Euteleostomi</taxon>
        <taxon>Actinopterygii</taxon>
        <taxon>Neopterygii</taxon>
        <taxon>Teleostei</taxon>
        <taxon>Neoteleostei</taxon>
        <taxon>Acanthomorphata</taxon>
        <taxon>Ovalentaria</taxon>
        <taxon>Atherinomorphae</taxon>
        <taxon>Cyprinodontiformes</taxon>
        <taxon>Fundulidae</taxon>
        <taxon>Fundulus</taxon>
    </lineage>
</organism>
<dbReference type="Ensembl" id="ENSFHET00000024462.1">
    <property type="protein sequence ID" value="ENSFHEP00000016145.1"/>
    <property type="gene ID" value="ENSFHEG00000017806.1"/>
</dbReference>
<dbReference type="AlphaFoldDB" id="A0A3Q2TIU6"/>
<dbReference type="GO" id="GO:0003690">
    <property type="term" value="F:double-stranded DNA binding"/>
    <property type="evidence" value="ECO:0007669"/>
    <property type="project" value="TreeGrafter"/>
</dbReference>
<dbReference type="Proteomes" id="UP000265000">
    <property type="component" value="Unplaced"/>
</dbReference>
<name>A0A3Q2TIU6_FUNHE</name>
<dbReference type="PANTHER" id="PTHR46918">
    <property type="entry name" value="SYNAPTONEMAL COMPLEX PROTEIN 1"/>
    <property type="match status" value="1"/>
</dbReference>
<reference evidence="2" key="2">
    <citation type="submission" date="2025-09" db="UniProtKB">
        <authorList>
            <consortium name="Ensembl"/>
        </authorList>
    </citation>
    <scope>IDENTIFICATION</scope>
</reference>
<keyword evidence="3" id="KW-1185">Reference proteome</keyword>
<evidence type="ECO:0000256" key="1">
    <source>
        <dbReference type="SAM" id="Coils"/>
    </source>
</evidence>
<keyword evidence="1" id="KW-0175">Coiled coil</keyword>
<reference evidence="2" key="1">
    <citation type="submission" date="2025-08" db="UniProtKB">
        <authorList>
            <consortium name="Ensembl"/>
        </authorList>
    </citation>
    <scope>IDENTIFICATION</scope>
</reference>
<dbReference type="GO" id="GO:0000801">
    <property type="term" value="C:central element"/>
    <property type="evidence" value="ECO:0007669"/>
    <property type="project" value="TreeGrafter"/>
</dbReference>
<accession>A0A3Q2TIU6</accession>
<protein>
    <submittedName>
        <fullName evidence="2">Synaptonemal complex protein 1</fullName>
    </submittedName>
</protein>
<proteinExistence type="predicted"/>
<dbReference type="GO" id="GO:0051878">
    <property type="term" value="P:lateral element assembly"/>
    <property type="evidence" value="ECO:0007669"/>
    <property type="project" value="TreeGrafter"/>
</dbReference>
<feature type="coiled-coil region" evidence="1">
    <location>
        <begin position="407"/>
        <end position="786"/>
    </location>
</feature>
<dbReference type="GeneTree" id="ENSGT00390000003368"/>
<dbReference type="GO" id="GO:0001673">
    <property type="term" value="C:male germ cell nucleus"/>
    <property type="evidence" value="ECO:0007669"/>
    <property type="project" value="TreeGrafter"/>
</dbReference>
<feature type="coiled-coil region" evidence="1">
    <location>
        <begin position="109"/>
        <end position="136"/>
    </location>
</feature>
<dbReference type="STRING" id="8078.ENSFHEP00000016145"/>